<keyword evidence="1" id="KW-1133">Transmembrane helix</keyword>
<dbReference type="InterPro" id="IPR012674">
    <property type="entry name" value="Calycin"/>
</dbReference>
<accession>A0A0L7KZG3</accession>
<protein>
    <submittedName>
        <fullName evidence="2">Putative apolipoprotein D</fullName>
    </submittedName>
</protein>
<name>A0A0L7KZG3_OPEBR</name>
<evidence type="ECO:0000313" key="2">
    <source>
        <dbReference type="EMBL" id="KOB68466.1"/>
    </source>
</evidence>
<evidence type="ECO:0000313" key="3">
    <source>
        <dbReference type="Proteomes" id="UP000037510"/>
    </source>
</evidence>
<proteinExistence type="predicted"/>
<dbReference type="EMBL" id="JTDY01004200">
    <property type="protein sequence ID" value="KOB68466.1"/>
    <property type="molecule type" value="Genomic_DNA"/>
</dbReference>
<feature type="transmembrane region" description="Helical" evidence="1">
    <location>
        <begin position="12"/>
        <end position="29"/>
    </location>
</feature>
<dbReference type="GO" id="GO:0005737">
    <property type="term" value="C:cytoplasm"/>
    <property type="evidence" value="ECO:0007669"/>
    <property type="project" value="TreeGrafter"/>
</dbReference>
<comment type="caution">
    <text evidence="2">The sequence shown here is derived from an EMBL/GenBank/DDBJ whole genome shotgun (WGS) entry which is preliminary data.</text>
</comment>
<reference evidence="2 3" key="1">
    <citation type="journal article" date="2015" name="Genome Biol. Evol.">
        <title>The genome of winter moth (Operophtera brumata) provides a genomic perspective on sexual dimorphism and phenology.</title>
        <authorList>
            <person name="Derks M.F."/>
            <person name="Smit S."/>
            <person name="Salis L."/>
            <person name="Schijlen E."/>
            <person name="Bossers A."/>
            <person name="Mateman C."/>
            <person name="Pijl A.S."/>
            <person name="de Ridder D."/>
            <person name="Groenen M.A."/>
            <person name="Visser M.E."/>
            <person name="Megens H.J."/>
        </authorList>
    </citation>
    <scope>NUCLEOTIDE SEQUENCE [LARGE SCALE GENOMIC DNA]</scope>
    <source>
        <strain evidence="2">WM2013NL</strain>
        <tissue evidence="2">Head and thorax</tissue>
    </source>
</reference>
<keyword evidence="3" id="KW-1185">Reference proteome</keyword>
<organism evidence="2 3">
    <name type="scientific">Operophtera brumata</name>
    <name type="common">Winter moth</name>
    <name type="synonym">Phalaena brumata</name>
    <dbReference type="NCBI Taxonomy" id="104452"/>
    <lineage>
        <taxon>Eukaryota</taxon>
        <taxon>Metazoa</taxon>
        <taxon>Ecdysozoa</taxon>
        <taxon>Arthropoda</taxon>
        <taxon>Hexapoda</taxon>
        <taxon>Insecta</taxon>
        <taxon>Pterygota</taxon>
        <taxon>Neoptera</taxon>
        <taxon>Endopterygota</taxon>
        <taxon>Lepidoptera</taxon>
        <taxon>Glossata</taxon>
        <taxon>Ditrysia</taxon>
        <taxon>Geometroidea</taxon>
        <taxon>Geometridae</taxon>
        <taxon>Larentiinae</taxon>
        <taxon>Operophtera</taxon>
    </lineage>
</organism>
<gene>
    <name evidence="2" type="ORF">OBRU01_11258</name>
</gene>
<keyword evidence="2" id="KW-0449">Lipoprotein</keyword>
<keyword evidence="1" id="KW-0812">Transmembrane</keyword>
<dbReference type="Gene3D" id="2.40.128.20">
    <property type="match status" value="2"/>
</dbReference>
<dbReference type="PANTHER" id="PTHR10612:SF41">
    <property type="entry name" value="GLIAL LAZARILLO, ISOFORM A"/>
    <property type="match status" value="1"/>
</dbReference>
<evidence type="ECO:0000256" key="1">
    <source>
        <dbReference type="SAM" id="Phobius"/>
    </source>
</evidence>
<dbReference type="Proteomes" id="UP000037510">
    <property type="component" value="Unassembled WGS sequence"/>
</dbReference>
<dbReference type="SUPFAM" id="SSF50814">
    <property type="entry name" value="Lipocalins"/>
    <property type="match status" value="2"/>
</dbReference>
<dbReference type="AlphaFoldDB" id="A0A0L7KZG3"/>
<dbReference type="GO" id="GO:0006629">
    <property type="term" value="P:lipid metabolic process"/>
    <property type="evidence" value="ECO:0007669"/>
    <property type="project" value="TreeGrafter"/>
</dbReference>
<dbReference type="GO" id="GO:0000302">
    <property type="term" value="P:response to reactive oxygen species"/>
    <property type="evidence" value="ECO:0007669"/>
    <property type="project" value="TreeGrafter"/>
</dbReference>
<sequence length="206" mass="23243">MGDFRRNYARLYLIMFSTIIRAAISTGLGKCPMYPPLPDFDVQRMTGTWYEVERSFYLVEISASCTELDVALDERGFLLFTTNTVNRWTGSPSTTYGLGVPSHSGSSIFRYKLNNRMPYIIGRLLPGAGLYNVLFTDYSHFAIVWSCTSLSLAHAGKHFRYKLNNRMPYIIGRLLPGAGLYNVLFTDYSHFAIVWSCTSLSLAHAG</sequence>
<dbReference type="PANTHER" id="PTHR10612">
    <property type="entry name" value="APOLIPOPROTEIN D"/>
    <property type="match status" value="1"/>
</dbReference>
<keyword evidence="1" id="KW-0472">Membrane</keyword>